<dbReference type="Gene3D" id="1.10.238.10">
    <property type="entry name" value="EF-hand"/>
    <property type="match status" value="1"/>
</dbReference>
<proteinExistence type="predicted"/>
<dbReference type="InterPro" id="IPR011992">
    <property type="entry name" value="EF-hand-dom_pair"/>
</dbReference>
<accession>A0A481YZQ6</accession>
<dbReference type="SUPFAM" id="SSF47473">
    <property type="entry name" value="EF-hand"/>
    <property type="match status" value="1"/>
</dbReference>
<evidence type="ECO:0000313" key="3">
    <source>
        <dbReference type="EMBL" id="QBK87946.1"/>
    </source>
</evidence>
<feature type="transmembrane region" description="Helical" evidence="1">
    <location>
        <begin position="37"/>
        <end position="55"/>
    </location>
</feature>
<dbReference type="EMBL" id="MK500371">
    <property type="protein sequence ID" value="QBK87946.1"/>
    <property type="molecule type" value="Genomic_DNA"/>
</dbReference>
<dbReference type="InterPro" id="IPR018247">
    <property type="entry name" value="EF_Hand_1_Ca_BS"/>
</dbReference>
<keyword evidence="1" id="KW-0812">Transmembrane</keyword>
<sequence length="302" mass="33864">MYFISKLYQSAKTAIAVSGVTGSLLAIVYGALQSGGAVFIVGGSLCLANSLFNLVEIGKVNIDIKKQIKSLEASIGQFVEHNLKLEENVRAEQTNNKNHAQENNRLRTLVSKSEKHISRLETLQGELTIAKGNVQREADCLTIENKNFSNTSKELRSQLATVKRLKDQYSTENSDFAKTIQELRDQVGVIDQLKDQTIAENQVLHVNNEKLELQISRQTQIIIESKSLIQNLAQFGDRYTAFAETLDGDLVRLDNTSTDLDETSRVLQKLVEQLKNETFDKLDINNDGVITRQEFHDRLGIL</sequence>
<keyword evidence="1" id="KW-1133">Transmembrane helix</keyword>
<evidence type="ECO:0000259" key="2">
    <source>
        <dbReference type="PROSITE" id="PS50222"/>
    </source>
</evidence>
<organism evidence="3">
    <name type="scientific">Marseillevirus LCMAC202</name>
    <dbReference type="NCBI Taxonomy" id="2506606"/>
    <lineage>
        <taxon>Viruses</taxon>
        <taxon>Varidnaviria</taxon>
        <taxon>Bamfordvirae</taxon>
        <taxon>Nucleocytoviricota</taxon>
        <taxon>Megaviricetes</taxon>
        <taxon>Pimascovirales</taxon>
        <taxon>Pimascovirales incertae sedis</taxon>
        <taxon>Marseilleviridae</taxon>
    </lineage>
</organism>
<evidence type="ECO:0000256" key="1">
    <source>
        <dbReference type="SAM" id="Phobius"/>
    </source>
</evidence>
<protein>
    <recommendedName>
        <fullName evidence="2">EF-hand domain-containing protein</fullName>
    </recommendedName>
</protein>
<dbReference type="PROSITE" id="PS50222">
    <property type="entry name" value="EF_HAND_2"/>
    <property type="match status" value="1"/>
</dbReference>
<dbReference type="GO" id="GO:0005509">
    <property type="term" value="F:calcium ion binding"/>
    <property type="evidence" value="ECO:0007669"/>
    <property type="project" value="InterPro"/>
</dbReference>
<gene>
    <name evidence="3" type="ORF">LCMAC202_03070</name>
</gene>
<name>A0A481YZQ6_9VIRU</name>
<reference evidence="3" key="1">
    <citation type="journal article" date="2019" name="MBio">
        <title>Virus Genomes from Deep Sea Sediments Expand the Ocean Megavirome and Support Independent Origins of Viral Gigantism.</title>
        <authorList>
            <person name="Backstrom D."/>
            <person name="Yutin N."/>
            <person name="Jorgensen S.L."/>
            <person name="Dharamshi J."/>
            <person name="Homa F."/>
            <person name="Zaremba-Niedwiedzka K."/>
            <person name="Spang A."/>
            <person name="Wolf Y.I."/>
            <person name="Koonin E.V."/>
            <person name="Ettema T.J."/>
        </authorList>
    </citation>
    <scope>NUCLEOTIDE SEQUENCE</scope>
</reference>
<keyword evidence="1" id="KW-0472">Membrane</keyword>
<feature type="transmembrane region" description="Helical" evidence="1">
    <location>
        <begin position="12"/>
        <end position="31"/>
    </location>
</feature>
<dbReference type="InterPro" id="IPR002048">
    <property type="entry name" value="EF_hand_dom"/>
</dbReference>
<feature type="domain" description="EF-hand" evidence="2">
    <location>
        <begin position="270"/>
        <end position="302"/>
    </location>
</feature>
<dbReference type="PROSITE" id="PS00018">
    <property type="entry name" value="EF_HAND_1"/>
    <property type="match status" value="1"/>
</dbReference>